<proteinExistence type="predicted"/>
<dbReference type="Proteomes" id="UP001186974">
    <property type="component" value="Unassembled WGS sequence"/>
</dbReference>
<keyword evidence="2" id="KW-1185">Reference proteome</keyword>
<gene>
    <name evidence="1" type="ORF">LTS18_013162</name>
</gene>
<evidence type="ECO:0000313" key="1">
    <source>
        <dbReference type="EMBL" id="KAK3047390.1"/>
    </source>
</evidence>
<organism evidence="1 2">
    <name type="scientific">Coniosporium uncinatum</name>
    <dbReference type="NCBI Taxonomy" id="93489"/>
    <lineage>
        <taxon>Eukaryota</taxon>
        <taxon>Fungi</taxon>
        <taxon>Dikarya</taxon>
        <taxon>Ascomycota</taxon>
        <taxon>Pezizomycotina</taxon>
        <taxon>Dothideomycetes</taxon>
        <taxon>Dothideomycetes incertae sedis</taxon>
        <taxon>Coniosporium</taxon>
    </lineage>
</organism>
<comment type="caution">
    <text evidence="1">The sequence shown here is derived from an EMBL/GenBank/DDBJ whole genome shotgun (WGS) entry which is preliminary data.</text>
</comment>
<protein>
    <submittedName>
        <fullName evidence="1">Uncharacterized protein</fullName>
    </submittedName>
</protein>
<feature type="non-terminal residue" evidence="1">
    <location>
        <position position="1"/>
    </location>
</feature>
<dbReference type="EMBL" id="JAWDJW010010362">
    <property type="protein sequence ID" value="KAK3047390.1"/>
    <property type="molecule type" value="Genomic_DNA"/>
</dbReference>
<accession>A0ACC3CWG7</accession>
<reference evidence="1" key="1">
    <citation type="submission" date="2024-09" db="EMBL/GenBank/DDBJ databases">
        <title>Black Yeasts Isolated from many extreme environments.</title>
        <authorList>
            <person name="Coleine C."/>
            <person name="Stajich J.E."/>
            <person name="Selbmann L."/>
        </authorList>
    </citation>
    <scope>NUCLEOTIDE SEQUENCE</scope>
    <source>
        <strain evidence="1">CCFEE 5737</strain>
    </source>
</reference>
<evidence type="ECO:0000313" key="2">
    <source>
        <dbReference type="Proteomes" id="UP001186974"/>
    </source>
</evidence>
<sequence>DAHVRWRLRKLCWRIEETEKIVSPACPKHADKVGGEGKGIAHEDTRTIGEADLKDGWKTDLDEGQIEMELKCAINSALKPLCDVVSPNGFAVSHVLSLECVVAEEWAPVGKPKQVTPTGSARILRTQFTLNVTERAGMGIAWDDEQPPTYDDVPASPPHYTTMSDFNIIELDEETNRMSLA</sequence>
<name>A0ACC3CWG7_9PEZI</name>